<evidence type="ECO:0000313" key="4">
    <source>
        <dbReference type="EMBL" id="RKD73505.1"/>
    </source>
</evidence>
<keyword evidence="2" id="KW-0413">Isomerase</keyword>
<evidence type="ECO:0000256" key="1">
    <source>
        <dbReference type="ARBA" id="ARBA00008270"/>
    </source>
</evidence>
<sequence length="263" mass="29334">MKIYTVDAFTNEPFAGNPAAVCLLEKPAEDVWMQKTAMEMNLSESAFLVKEPEPFHYQLRWFTPSSEVDLCGHATLASAHILWEQDSVPFDQVLYFHTKSGLLSASYDQGRIILDFPVEIPGECPIPDVLLESLSVPVVSVEKNRLEYIVETTDEEAVLQAKPDTRRFLELDARGVILTAGSSQEKYDFVSRCFYPALGVEEDPVTGSAHCGLAPFWEKRLHKSSFSARQASSRGGDLFITIEKERCLIAGSAVTVLESTLFF</sequence>
<dbReference type="AlphaFoldDB" id="A0A419V4T5"/>
<evidence type="ECO:0000256" key="2">
    <source>
        <dbReference type="ARBA" id="ARBA00023235"/>
    </source>
</evidence>
<protein>
    <submittedName>
        <fullName evidence="4">PhzF family phenazine biosynthesis protein</fullName>
    </submittedName>
</protein>
<dbReference type="RefSeq" id="WP_120192994.1">
    <property type="nucleotide sequence ID" value="NZ_RAPK01000008.1"/>
</dbReference>
<proteinExistence type="inferred from homology"/>
<gene>
    <name evidence="4" type="ORF">ATL39_1801</name>
</gene>
<accession>A0A419V4T5</accession>
<dbReference type="Proteomes" id="UP000285120">
    <property type="component" value="Unassembled WGS sequence"/>
</dbReference>
<dbReference type="Pfam" id="PF02567">
    <property type="entry name" value="PhzC-PhzF"/>
    <property type="match status" value="1"/>
</dbReference>
<dbReference type="GO" id="GO:0005737">
    <property type="term" value="C:cytoplasm"/>
    <property type="evidence" value="ECO:0007669"/>
    <property type="project" value="TreeGrafter"/>
</dbReference>
<dbReference type="SUPFAM" id="SSF54506">
    <property type="entry name" value="Diaminopimelate epimerase-like"/>
    <property type="match status" value="1"/>
</dbReference>
<dbReference type="InterPro" id="IPR003719">
    <property type="entry name" value="Phenazine_PhzF-like"/>
</dbReference>
<dbReference type="OrthoDB" id="9788221at2"/>
<dbReference type="GO" id="GO:0016853">
    <property type="term" value="F:isomerase activity"/>
    <property type="evidence" value="ECO:0007669"/>
    <property type="project" value="UniProtKB-KW"/>
</dbReference>
<dbReference type="EMBL" id="RAPK01000008">
    <property type="protein sequence ID" value="RKD73505.1"/>
    <property type="molecule type" value="Genomic_DNA"/>
</dbReference>
<dbReference type="PANTHER" id="PTHR13774:SF17">
    <property type="entry name" value="PHENAZINE BIOSYNTHESIS-LIKE DOMAIN-CONTAINING PROTEIN"/>
    <property type="match status" value="1"/>
</dbReference>
<name>A0A419V4T5_9BACL</name>
<evidence type="ECO:0000256" key="3">
    <source>
        <dbReference type="PIRSR" id="PIRSR016184-1"/>
    </source>
</evidence>
<dbReference type="Gene3D" id="3.10.310.10">
    <property type="entry name" value="Diaminopimelate Epimerase, Chain A, domain 1"/>
    <property type="match status" value="2"/>
</dbReference>
<organism evidence="4 5">
    <name type="scientific">Sinobaca qinghaiensis</name>
    <dbReference type="NCBI Taxonomy" id="342944"/>
    <lineage>
        <taxon>Bacteria</taxon>
        <taxon>Bacillati</taxon>
        <taxon>Bacillota</taxon>
        <taxon>Bacilli</taxon>
        <taxon>Bacillales</taxon>
        <taxon>Sporolactobacillaceae</taxon>
        <taxon>Sinobaca</taxon>
    </lineage>
</organism>
<evidence type="ECO:0000313" key="5">
    <source>
        <dbReference type="Proteomes" id="UP000285120"/>
    </source>
</evidence>
<feature type="active site" evidence="3">
    <location>
        <position position="44"/>
    </location>
</feature>
<dbReference type="PIRSF" id="PIRSF016184">
    <property type="entry name" value="PhzC_PhzF"/>
    <property type="match status" value="1"/>
</dbReference>
<keyword evidence="5" id="KW-1185">Reference proteome</keyword>
<dbReference type="NCBIfam" id="TIGR00654">
    <property type="entry name" value="PhzF_family"/>
    <property type="match status" value="1"/>
</dbReference>
<comment type="caution">
    <text evidence="4">The sequence shown here is derived from an EMBL/GenBank/DDBJ whole genome shotgun (WGS) entry which is preliminary data.</text>
</comment>
<comment type="similarity">
    <text evidence="1">Belongs to the PhzF family.</text>
</comment>
<dbReference type="PANTHER" id="PTHR13774">
    <property type="entry name" value="PHENAZINE BIOSYNTHESIS PROTEIN"/>
    <property type="match status" value="1"/>
</dbReference>
<reference evidence="4 5" key="1">
    <citation type="submission" date="2018-09" db="EMBL/GenBank/DDBJ databases">
        <title>Genomic Encyclopedia of Archaeal and Bacterial Type Strains, Phase II (KMG-II): from individual species to whole genera.</title>
        <authorList>
            <person name="Goeker M."/>
        </authorList>
    </citation>
    <scope>NUCLEOTIDE SEQUENCE [LARGE SCALE GENOMIC DNA]</scope>
    <source>
        <strain evidence="4 5">DSM 17008</strain>
    </source>
</reference>